<dbReference type="Gene3D" id="2.30.40.10">
    <property type="entry name" value="Urease, subunit C, domain 1"/>
    <property type="match status" value="1"/>
</dbReference>
<accession>A0ABU4N2R9</accession>
<comment type="caution">
    <text evidence="3">The sequence shown here is derived from an EMBL/GenBank/DDBJ whole genome shotgun (WGS) entry which is preliminary data.</text>
</comment>
<keyword evidence="4" id="KW-1185">Reference proteome</keyword>
<evidence type="ECO:0000313" key="3">
    <source>
        <dbReference type="EMBL" id="MDX3043349.1"/>
    </source>
</evidence>
<evidence type="ECO:0000313" key="4">
    <source>
        <dbReference type="Proteomes" id="UP001282474"/>
    </source>
</evidence>
<dbReference type="InterPro" id="IPR032466">
    <property type="entry name" value="Metal_Hydrolase"/>
</dbReference>
<dbReference type="Proteomes" id="UP001282474">
    <property type="component" value="Unassembled WGS sequence"/>
</dbReference>
<dbReference type="Gene3D" id="3.20.20.140">
    <property type="entry name" value="Metal-dependent hydrolases"/>
    <property type="match status" value="1"/>
</dbReference>
<keyword evidence="1" id="KW-0378">Hydrolase</keyword>
<dbReference type="EMBL" id="JARAWJ010000050">
    <property type="protein sequence ID" value="MDX3043349.1"/>
    <property type="molecule type" value="Genomic_DNA"/>
</dbReference>
<dbReference type="Pfam" id="PF01979">
    <property type="entry name" value="Amidohydro_1"/>
    <property type="match status" value="1"/>
</dbReference>
<dbReference type="PANTHER" id="PTHR43794:SF11">
    <property type="entry name" value="AMIDOHYDROLASE-RELATED DOMAIN-CONTAINING PROTEIN"/>
    <property type="match status" value="1"/>
</dbReference>
<dbReference type="InterPro" id="IPR050287">
    <property type="entry name" value="MTA/SAH_deaminase"/>
</dbReference>
<gene>
    <name evidence="3" type="ORF">PV383_40205</name>
</gene>
<dbReference type="InterPro" id="IPR011059">
    <property type="entry name" value="Metal-dep_hydrolase_composite"/>
</dbReference>
<dbReference type="InterPro" id="IPR006680">
    <property type="entry name" value="Amidohydro-rel"/>
</dbReference>
<dbReference type="RefSeq" id="WP_193380608.1">
    <property type="nucleotide sequence ID" value="NZ_JABXWF010000003.1"/>
</dbReference>
<protein>
    <submittedName>
        <fullName evidence="3">Amidohydrolase</fullName>
    </submittedName>
</protein>
<name>A0ABU4N2R9_9ACTN</name>
<evidence type="ECO:0000259" key="2">
    <source>
        <dbReference type="Pfam" id="PF01979"/>
    </source>
</evidence>
<dbReference type="SUPFAM" id="SSF51338">
    <property type="entry name" value="Composite domain of metallo-dependent hydrolases"/>
    <property type="match status" value="1"/>
</dbReference>
<dbReference type="PANTHER" id="PTHR43794">
    <property type="entry name" value="AMINOHYDROLASE SSNA-RELATED"/>
    <property type="match status" value="1"/>
</dbReference>
<feature type="domain" description="Amidohydrolase-related" evidence="2">
    <location>
        <begin position="71"/>
        <end position="413"/>
    </location>
</feature>
<dbReference type="SUPFAM" id="SSF51556">
    <property type="entry name" value="Metallo-dependent hydrolases"/>
    <property type="match status" value="1"/>
</dbReference>
<evidence type="ECO:0000256" key="1">
    <source>
        <dbReference type="ARBA" id="ARBA00022801"/>
    </source>
</evidence>
<sequence length="479" mass="51025">MSDDTSPSVTRHRLLVRGCDVLRVPVEGECEVLPGRDIVVADGVIVDVRPTGPERPEEPGTEVVDGRGLLALPGLVNAHTHSPMVLMRGAAEDVTVEGWFNDRVWPMESNLTAEDVRAGALLACAEMIRSGVTTFADHYFFPDRIAEAVAGTGLRADIAPTYFSSGGAAALEAGVAFAETWHGGADGRVTVSLGPHAPYTVEDRDLRTLADHARRLGVRMHIHAAEHLEQTRSSLERRGITPIRVLHDTGVLDAGALIAHGCGIVERDLPLLAEYADRTAVACCPKVYLKHALSPLTPVRDLLGAGITVAVGTDGAAGHNTLDVWEALRLVALTQKQAVRDATWMTVSDTLRTALRGGARALGLQDRIGALEPGMRADIVLTDLSGPHCRPLHDPRAALVYSARAADVRTVVVVAGLFYSYLRAGGDIMEQQTDVGTEIVVVIQAVIVLLVTAQALPDLLKRRLAARPATASHGEGATR</sequence>
<dbReference type="CDD" id="cd01298">
    <property type="entry name" value="ATZ_TRZ_like"/>
    <property type="match status" value="1"/>
</dbReference>
<organism evidence="3 4">
    <name type="scientific">Streptomyces caniscabiei</name>
    <dbReference type="NCBI Taxonomy" id="2746961"/>
    <lineage>
        <taxon>Bacteria</taxon>
        <taxon>Bacillati</taxon>
        <taxon>Actinomycetota</taxon>
        <taxon>Actinomycetes</taxon>
        <taxon>Kitasatosporales</taxon>
        <taxon>Streptomycetaceae</taxon>
        <taxon>Streptomyces</taxon>
    </lineage>
</organism>
<proteinExistence type="predicted"/>
<reference evidence="3 4" key="1">
    <citation type="journal article" date="2023" name="Microb. Genom.">
        <title>Mesoterricola silvestris gen. nov., sp. nov., Mesoterricola sediminis sp. nov., Geothrix oryzae sp. nov., Geothrix edaphica sp. nov., Geothrix rubra sp. nov., and Geothrix limicola sp. nov., six novel members of Acidobacteriota isolated from soils.</title>
        <authorList>
            <person name="Weisberg A.J."/>
            <person name="Pearce E."/>
            <person name="Kramer C.G."/>
            <person name="Chang J.H."/>
            <person name="Clarke C.R."/>
        </authorList>
    </citation>
    <scope>NUCLEOTIDE SEQUENCE [LARGE SCALE GENOMIC DNA]</scope>
    <source>
        <strain evidence="3 4">NE20-4-1</strain>
    </source>
</reference>